<dbReference type="PANTHER" id="PTHR43576:SF3">
    <property type="entry name" value="ALPHA-L-ARABINOFURANOSIDASE C"/>
    <property type="match status" value="1"/>
</dbReference>
<dbReference type="PANTHER" id="PTHR43576">
    <property type="entry name" value="ALPHA-L-ARABINOFURANOSIDASE C-RELATED"/>
    <property type="match status" value="1"/>
</dbReference>
<keyword evidence="6" id="KW-0119">Carbohydrate metabolism</keyword>
<evidence type="ECO:0000256" key="7">
    <source>
        <dbReference type="ARBA" id="ARBA00023295"/>
    </source>
</evidence>
<dbReference type="Gene3D" id="3.20.20.80">
    <property type="entry name" value="Glycosidases"/>
    <property type="match status" value="1"/>
</dbReference>
<dbReference type="SUPFAM" id="SSF51011">
    <property type="entry name" value="Glycosyl hydrolase domain"/>
    <property type="match status" value="1"/>
</dbReference>
<proteinExistence type="inferred from homology"/>
<evidence type="ECO:0000256" key="4">
    <source>
        <dbReference type="ARBA" id="ARBA00012670"/>
    </source>
</evidence>
<evidence type="ECO:0000313" key="9">
    <source>
        <dbReference type="EMBL" id="ROP41904.1"/>
    </source>
</evidence>
<dbReference type="EC" id="3.2.1.55" evidence="4"/>
<dbReference type="Proteomes" id="UP000268727">
    <property type="component" value="Unassembled WGS sequence"/>
</dbReference>
<dbReference type="SMART" id="SM00813">
    <property type="entry name" value="Alpha-L-AF_C"/>
    <property type="match status" value="1"/>
</dbReference>
<evidence type="ECO:0000256" key="1">
    <source>
        <dbReference type="ARBA" id="ARBA00001462"/>
    </source>
</evidence>
<accession>A0A3N1HHG2</accession>
<evidence type="ECO:0000256" key="2">
    <source>
        <dbReference type="ARBA" id="ARBA00007186"/>
    </source>
</evidence>
<name>A0A3N1HHG2_9PSEU</name>
<dbReference type="RefSeq" id="WP_123746930.1">
    <property type="nucleotide sequence ID" value="NZ_RJKM01000001.1"/>
</dbReference>
<comment type="subunit">
    <text evidence="3">Homohexamer; trimer of dimers.</text>
</comment>
<reference evidence="9 10" key="1">
    <citation type="submission" date="2018-11" db="EMBL/GenBank/DDBJ databases">
        <title>Sequencing the genomes of 1000 actinobacteria strains.</title>
        <authorList>
            <person name="Klenk H.-P."/>
        </authorList>
    </citation>
    <scope>NUCLEOTIDE SEQUENCE [LARGE SCALE GENOMIC DNA]</scope>
    <source>
        <strain evidence="9 10">DSM 44231</strain>
    </source>
</reference>
<evidence type="ECO:0000256" key="5">
    <source>
        <dbReference type="ARBA" id="ARBA00022801"/>
    </source>
</evidence>
<dbReference type="GO" id="GO:0046556">
    <property type="term" value="F:alpha-L-arabinofuranosidase activity"/>
    <property type="evidence" value="ECO:0007669"/>
    <property type="project" value="UniProtKB-EC"/>
</dbReference>
<dbReference type="InterPro" id="IPR013780">
    <property type="entry name" value="Glyco_hydro_b"/>
</dbReference>
<dbReference type="GO" id="GO:0046373">
    <property type="term" value="P:L-arabinose metabolic process"/>
    <property type="evidence" value="ECO:0007669"/>
    <property type="project" value="InterPro"/>
</dbReference>
<evidence type="ECO:0000259" key="8">
    <source>
        <dbReference type="SMART" id="SM00813"/>
    </source>
</evidence>
<keyword evidence="7" id="KW-0326">Glycosidase</keyword>
<dbReference type="Pfam" id="PF06964">
    <property type="entry name" value="Alpha-L-AF_C"/>
    <property type="match status" value="1"/>
</dbReference>
<dbReference type="InterPro" id="IPR055235">
    <property type="entry name" value="ASD1_cat"/>
</dbReference>
<feature type="domain" description="Alpha-L-arabinofuranosidase C-terminal" evidence="8">
    <location>
        <begin position="290"/>
        <end position="501"/>
    </location>
</feature>
<evidence type="ECO:0000256" key="6">
    <source>
        <dbReference type="ARBA" id="ARBA00023277"/>
    </source>
</evidence>
<gene>
    <name evidence="9" type="ORF">EDD40_7386</name>
</gene>
<organism evidence="9 10">
    <name type="scientific">Saccharothrix texasensis</name>
    <dbReference type="NCBI Taxonomy" id="103734"/>
    <lineage>
        <taxon>Bacteria</taxon>
        <taxon>Bacillati</taxon>
        <taxon>Actinomycetota</taxon>
        <taxon>Actinomycetes</taxon>
        <taxon>Pseudonocardiales</taxon>
        <taxon>Pseudonocardiaceae</taxon>
        <taxon>Saccharothrix</taxon>
    </lineage>
</organism>
<dbReference type="EMBL" id="RJKM01000001">
    <property type="protein sequence ID" value="ROP41904.1"/>
    <property type="molecule type" value="Genomic_DNA"/>
</dbReference>
<evidence type="ECO:0000313" key="10">
    <source>
        <dbReference type="Proteomes" id="UP000268727"/>
    </source>
</evidence>
<comment type="catalytic activity">
    <reaction evidence="1">
        <text>Hydrolysis of terminal non-reducing alpha-L-arabinofuranoside residues in alpha-L-arabinosides.</text>
        <dbReference type="EC" id="3.2.1.55"/>
    </reaction>
</comment>
<comment type="caution">
    <text evidence="9">The sequence shown here is derived from an EMBL/GenBank/DDBJ whole genome shotgun (WGS) entry which is preliminary data.</text>
</comment>
<dbReference type="InterPro" id="IPR010720">
    <property type="entry name" value="Alpha-L-AF_C"/>
</dbReference>
<dbReference type="GO" id="GO:0000272">
    <property type="term" value="P:polysaccharide catabolic process"/>
    <property type="evidence" value="ECO:0007669"/>
    <property type="project" value="TreeGrafter"/>
</dbReference>
<keyword evidence="10" id="KW-1185">Reference proteome</keyword>
<keyword evidence="5" id="KW-0378">Hydrolase</keyword>
<sequence length="519" mass="55934">MVVTINADLGDVIGPVPRRLFGSLVEHLGRCVYTGLHEPDHPRADANGLRGDVLELARELGVTVVRYPGGNFVSSHRWEDGVGPVGERPTRLDPAWNAVETNEFGLHEFMAWVDAVGAEPMYAVNLGTRGIQEAADVLEYCNHPGGTTLSEQRRANGAQAPFGIRLWCLGNEMDGHWQVGHKTASEYGRLAAETARLMRMIDPAVELVVAGSSASNMPTFGEWERTVLTHTAALVDHISVHAYCQEHDGDAESYLASAVGLDRYLKDTAAIIDRTLADLGLDKSIGIAVDEWNVWDQRHWNEMEQPRLRSAPPVAGGRVIEDTYTVTDAVVVGTLLNCLLRNTDRVTMANLAQLVNVIAPIRSEPGGPAWRQTTFHPFHLVARAARGVSLRTAVTGAPIHTSLHGPVDPVDAAITFDEHTGRAAAFLANRSTNAETEVILSLRGASLEVEEAHSVMAPPGTTRHATNTEHAQPVVPVPLAGVRTAASSDGTTLSVTLPALSWSAVEFRVTGASPRPSPR</sequence>
<dbReference type="AlphaFoldDB" id="A0A3N1HHG2"/>
<protein>
    <recommendedName>
        <fullName evidence="4">non-reducing end alpha-L-arabinofuranosidase</fullName>
        <ecNumber evidence="4">3.2.1.55</ecNumber>
    </recommendedName>
</protein>
<dbReference type="SUPFAM" id="SSF51445">
    <property type="entry name" value="(Trans)glycosidases"/>
    <property type="match status" value="1"/>
</dbReference>
<dbReference type="Gene3D" id="2.60.40.1180">
    <property type="entry name" value="Golgi alpha-mannosidase II"/>
    <property type="match status" value="1"/>
</dbReference>
<evidence type="ECO:0000256" key="3">
    <source>
        <dbReference type="ARBA" id="ARBA00011165"/>
    </source>
</evidence>
<dbReference type="Pfam" id="PF22848">
    <property type="entry name" value="ASD1_dom"/>
    <property type="match status" value="1"/>
</dbReference>
<dbReference type="OrthoDB" id="9758333at2"/>
<comment type="similarity">
    <text evidence="2">Belongs to the glycosyl hydrolase 51 family.</text>
</comment>
<dbReference type="InterPro" id="IPR017853">
    <property type="entry name" value="GH"/>
</dbReference>